<dbReference type="AlphaFoldDB" id="A0A059FSJ4"/>
<dbReference type="EMBL" id="ARYI01000007">
    <property type="protein sequence ID" value="KCZ93634.1"/>
    <property type="molecule type" value="Genomic_DNA"/>
</dbReference>
<dbReference type="InterPro" id="IPR007466">
    <property type="entry name" value="Peptidyl-Arg-deiminase_porph"/>
</dbReference>
<dbReference type="SUPFAM" id="SSF55909">
    <property type="entry name" value="Pentein"/>
    <property type="match status" value="1"/>
</dbReference>
<protein>
    <submittedName>
        <fullName evidence="2">Peptidyl-arginine deiminase family protein</fullName>
    </submittedName>
</protein>
<organism evidence="2 3">
    <name type="scientific">Hyphomonas hirschiana VP5</name>
    <dbReference type="NCBI Taxonomy" id="1280951"/>
    <lineage>
        <taxon>Bacteria</taxon>
        <taxon>Pseudomonadati</taxon>
        <taxon>Pseudomonadota</taxon>
        <taxon>Alphaproteobacteria</taxon>
        <taxon>Hyphomonadales</taxon>
        <taxon>Hyphomonadaceae</taxon>
        <taxon>Hyphomonas</taxon>
    </lineage>
</organism>
<dbReference type="GO" id="GO:0004668">
    <property type="term" value="F:protein-arginine deiminase activity"/>
    <property type="evidence" value="ECO:0007669"/>
    <property type="project" value="InterPro"/>
</dbReference>
<sequence length="327" mass="34847">MTDIHPHLPPEWAPQAALWAGWPRLAEEWGGDLTAARSEIAGFIRKAASFVPVKIACGSREAAASARLATGGAGEIVEIPTGDIWLRDTGPVVTGTGASRQAQVFRFNGWGGKYLMEGDTETAGEVARVESLPARRHSLILEGGGIDADGEGRLLTTRQCLLNPNRNPQLSQAEIEASLTAALGVDEFIWLGDGLMNDHTDGHVDNIARFIAPGHVLCQHPADRNDPNAETLQEIERTLVSHGLMVSSIPSPGLVHFGDGVPVPASHMNFTITNRAVLVPVYEDRFSAVALSDLKALFPGREVIGLPARAILAGGGSFHCMTREIPA</sequence>
<gene>
    <name evidence="2" type="ORF">HHI_09567</name>
</gene>
<keyword evidence="1" id="KW-0378">Hydrolase</keyword>
<keyword evidence="3" id="KW-1185">Reference proteome</keyword>
<dbReference type="OrthoDB" id="9808013at2"/>
<name>A0A059FSJ4_9PROT</name>
<dbReference type="RefSeq" id="WP_011647972.1">
    <property type="nucleotide sequence ID" value="NZ_ARYI01000007.1"/>
</dbReference>
<dbReference type="GO" id="GO:0009446">
    <property type="term" value="P:putrescine biosynthetic process"/>
    <property type="evidence" value="ECO:0007669"/>
    <property type="project" value="InterPro"/>
</dbReference>
<reference evidence="2 3" key="1">
    <citation type="submission" date="2013-04" db="EMBL/GenBank/DDBJ databases">
        <title>Hyphomonas hirschiana VP5 Genome Sequencing.</title>
        <authorList>
            <person name="Lai Q."/>
            <person name="Shao Z."/>
        </authorList>
    </citation>
    <scope>NUCLEOTIDE SEQUENCE [LARGE SCALE GENOMIC DNA]</scope>
    <source>
        <strain evidence="2 3">VP5</strain>
    </source>
</reference>
<dbReference type="PANTHER" id="PTHR31377:SF0">
    <property type="entry name" value="AGMATINE DEIMINASE-RELATED"/>
    <property type="match status" value="1"/>
</dbReference>
<proteinExistence type="predicted"/>
<dbReference type="PATRIC" id="fig|1280951.3.peg.1931"/>
<dbReference type="Proteomes" id="UP000025061">
    <property type="component" value="Unassembled WGS sequence"/>
</dbReference>
<evidence type="ECO:0000256" key="1">
    <source>
        <dbReference type="ARBA" id="ARBA00022801"/>
    </source>
</evidence>
<evidence type="ECO:0000313" key="2">
    <source>
        <dbReference type="EMBL" id="KCZ93634.1"/>
    </source>
</evidence>
<accession>A0A059FSJ4</accession>
<dbReference type="Pfam" id="PF04371">
    <property type="entry name" value="PAD_porph"/>
    <property type="match status" value="1"/>
</dbReference>
<evidence type="ECO:0000313" key="3">
    <source>
        <dbReference type="Proteomes" id="UP000025061"/>
    </source>
</evidence>
<dbReference type="PANTHER" id="PTHR31377">
    <property type="entry name" value="AGMATINE DEIMINASE-RELATED"/>
    <property type="match status" value="1"/>
</dbReference>
<dbReference type="Gene3D" id="3.75.10.10">
    <property type="entry name" value="L-arginine/glycine Amidinotransferase, Chain A"/>
    <property type="match status" value="1"/>
</dbReference>
<dbReference type="GO" id="GO:0047632">
    <property type="term" value="F:agmatine deiminase activity"/>
    <property type="evidence" value="ECO:0007669"/>
    <property type="project" value="TreeGrafter"/>
</dbReference>
<comment type="caution">
    <text evidence="2">The sequence shown here is derived from an EMBL/GenBank/DDBJ whole genome shotgun (WGS) entry which is preliminary data.</text>
</comment>